<proteinExistence type="predicted"/>
<feature type="non-terminal residue" evidence="1">
    <location>
        <position position="110"/>
    </location>
</feature>
<reference evidence="1" key="1">
    <citation type="submission" date="2021-02" db="EMBL/GenBank/DDBJ databases">
        <authorList>
            <person name="Nowell W R."/>
        </authorList>
    </citation>
    <scope>NUCLEOTIDE SEQUENCE</scope>
</reference>
<evidence type="ECO:0000313" key="2">
    <source>
        <dbReference type="Proteomes" id="UP000676336"/>
    </source>
</evidence>
<dbReference type="Proteomes" id="UP000676336">
    <property type="component" value="Unassembled WGS sequence"/>
</dbReference>
<gene>
    <name evidence="1" type="ORF">SMN809_LOCUS61885</name>
</gene>
<protein>
    <submittedName>
        <fullName evidence="1">Uncharacterized protein</fullName>
    </submittedName>
</protein>
<name>A0A8S3F6F8_9BILA</name>
<comment type="caution">
    <text evidence="1">The sequence shown here is derived from an EMBL/GenBank/DDBJ whole genome shotgun (WGS) entry which is preliminary data.</text>
</comment>
<dbReference type="EMBL" id="CAJOBI010251923">
    <property type="protein sequence ID" value="CAF5105935.1"/>
    <property type="molecule type" value="Genomic_DNA"/>
</dbReference>
<sequence>ISDINYGLGNLIEQFIIRLDQFNIKYARLTEWLENNEKEMENNIQLSTINTDNEKFKNILNTGIYLQSDLTSLQESLQAIDLIIQDFQQATENTDGGKSAMIFKRLQQCF</sequence>
<evidence type="ECO:0000313" key="1">
    <source>
        <dbReference type="EMBL" id="CAF5105935.1"/>
    </source>
</evidence>
<dbReference type="AlphaFoldDB" id="A0A8S3F6F8"/>
<organism evidence="1 2">
    <name type="scientific">Rotaria magnacalcarata</name>
    <dbReference type="NCBI Taxonomy" id="392030"/>
    <lineage>
        <taxon>Eukaryota</taxon>
        <taxon>Metazoa</taxon>
        <taxon>Spiralia</taxon>
        <taxon>Gnathifera</taxon>
        <taxon>Rotifera</taxon>
        <taxon>Eurotatoria</taxon>
        <taxon>Bdelloidea</taxon>
        <taxon>Philodinida</taxon>
        <taxon>Philodinidae</taxon>
        <taxon>Rotaria</taxon>
    </lineage>
</organism>
<feature type="non-terminal residue" evidence="1">
    <location>
        <position position="1"/>
    </location>
</feature>
<accession>A0A8S3F6F8</accession>